<sequence>MEAMSTLSSSSVISKTVMKLSKNCRWCPPKKVDNMVYCQTSGTNAIKSGNLSSVITERSSLISSETLGSLVLTPNGSSHAEIKVKDLVPYGQSNSLKERHDDGIGITKFLRGKAFLITGATGFLGKVLIEKILRTAPDVNKIFILIKAKNKEVAMQRLKNEILYADIFNCLKQVHGKSYQSFMLSKLVPVVGNVCESNLGIDEDTANMMAKEVDIIVNSAANTTFDERYDIALDINTGGPSRLMNFAKQCHNLTLFLQRQGRIMEKPFCIGDSIAGENLLSGVDHNSFPSLNVEDEIKLVLESKQALEDNSVAQIMKEIGLRRANKFGWQDTYVFTKAMGEMMIDSMRGDIPVVIIRPSVIESTYKEPFPGWMEGSRMMDPIILYYGKGQLTGFLVDPNGVLDVASCSHNYPVPADMVVNATLAAMAKHGTEGKPGSSSVYQVASSAVNPLVFKDLARMLFDHFNRSPYIDSKGRPIHVPKMSLLRSMEDLSSHLWRDAINRSGLTDLTDPNGKLSRKLENICRKSVEQAKYLANIYEPYTFYGGRFDNSNTQRLMESMSKEERWQFGFDVESIDWKDYISNVHIPGLRKHVMKGRGSCS</sequence>
<evidence type="ECO:0000256" key="3">
    <source>
        <dbReference type="ARBA" id="ARBA00023098"/>
    </source>
</evidence>
<evidence type="ECO:0000313" key="7">
    <source>
        <dbReference type="EMBL" id="MCD9637990.1"/>
    </source>
</evidence>
<gene>
    <name evidence="7" type="ORF">HAX54_021598</name>
</gene>
<dbReference type="InterPro" id="IPR013120">
    <property type="entry name" value="FAR_NAD-bd"/>
</dbReference>
<evidence type="ECO:0000313" key="8">
    <source>
        <dbReference type="Proteomes" id="UP000823775"/>
    </source>
</evidence>
<dbReference type="EMBL" id="JACEIK010002595">
    <property type="protein sequence ID" value="MCD9637990.1"/>
    <property type="molecule type" value="Genomic_DNA"/>
</dbReference>
<dbReference type="Pfam" id="PF07993">
    <property type="entry name" value="NAD_binding_4"/>
    <property type="match status" value="1"/>
</dbReference>
<evidence type="ECO:0000259" key="6">
    <source>
        <dbReference type="Pfam" id="PF07993"/>
    </source>
</evidence>
<keyword evidence="4" id="KW-0560">Oxidoreductase</keyword>
<dbReference type="EC" id="1.2.1.84" evidence="4"/>
<feature type="domain" description="Fatty acyl-CoA reductase C-terminal" evidence="5">
    <location>
        <begin position="523"/>
        <end position="594"/>
    </location>
</feature>
<evidence type="ECO:0000256" key="1">
    <source>
        <dbReference type="ARBA" id="ARBA00005928"/>
    </source>
</evidence>
<dbReference type="PANTHER" id="PTHR11011:SF45">
    <property type="entry name" value="FATTY ACYL-COA REDUCTASE CG8306-RELATED"/>
    <property type="match status" value="1"/>
</dbReference>
<keyword evidence="8" id="KW-1185">Reference proteome</keyword>
<comment type="similarity">
    <text evidence="1 4">Belongs to the fatty acyl-CoA reductase family.</text>
</comment>
<evidence type="ECO:0000259" key="5">
    <source>
        <dbReference type="Pfam" id="PF03015"/>
    </source>
</evidence>
<dbReference type="SUPFAM" id="SSF51735">
    <property type="entry name" value="NAD(P)-binding Rossmann-fold domains"/>
    <property type="match status" value="1"/>
</dbReference>
<dbReference type="Pfam" id="PF03015">
    <property type="entry name" value="Sterile"/>
    <property type="match status" value="1"/>
</dbReference>
<protein>
    <recommendedName>
        <fullName evidence="4">Fatty acyl-CoA reductase</fullName>
        <ecNumber evidence="4">1.2.1.84</ecNumber>
    </recommendedName>
</protein>
<comment type="caution">
    <text evidence="7">The sequence shown here is derived from an EMBL/GenBank/DDBJ whole genome shotgun (WGS) entry which is preliminary data.</text>
</comment>
<evidence type="ECO:0000256" key="2">
    <source>
        <dbReference type="ARBA" id="ARBA00022516"/>
    </source>
</evidence>
<dbReference type="CDD" id="cd05236">
    <property type="entry name" value="FAR-N_SDR_e"/>
    <property type="match status" value="1"/>
</dbReference>
<comment type="function">
    <text evidence="4">Catalyzes the reduction of fatty acyl-CoA to fatty alcohols.</text>
</comment>
<dbReference type="CDD" id="cd09071">
    <property type="entry name" value="FAR_C"/>
    <property type="match status" value="1"/>
</dbReference>
<dbReference type="PANTHER" id="PTHR11011">
    <property type="entry name" value="MALE STERILITY PROTEIN 2-RELATED"/>
    <property type="match status" value="1"/>
</dbReference>
<keyword evidence="2 4" id="KW-0444">Lipid biosynthesis</keyword>
<organism evidence="7 8">
    <name type="scientific">Datura stramonium</name>
    <name type="common">Jimsonweed</name>
    <name type="synonym">Common thornapple</name>
    <dbReference type="NCBI Taxonomy" id="4076"/>
    <lineage>
        <taxon>Eukaryota</taxon>
        <taxon>Viridiplantae</taxon>
        <taxon>Streptophyta</taxon>
        <taxon>Embryophyta</taxon>
        <taxon>Tracheophyta</taxon>
        <taxon>Spermatophyta</taxon>
        <taxon>Magnoliopsida</taxon>
        <taxon>eudicotyledons</taxon>
        <taxon>Gunneridae</taxon>
        <taxon>Pentapetalae</taxon>
        <taxon>asterids</taxon>
        <taxon>lamiids</taxon>
        <taxon>Solanales</taxon>
        <taxon>Solanaceae</taxon>
        <taxon>Solanoideae</taxon>
        <taxon>Datureae</taxon>
        <taxon>Datura</taxon>
    </lineage>
</organism>
<proteinExistence type="inferred from homology"/>
<feature type="domain" description="Thioester reductase (TE)" evidence="6">
    <location>
        <begin position="117"/>
        <end position="421"/>
    </location>
</feature>
<name>A0ABS8UV34_DATST</name>
<reference evidence="7 8" key="1">
    <citation type="journal article" date="2021" name="BMC Genomics">
        <title>Datura genome reveals duplications of psychoactive alkaloid biosynthetic genes and high mutation rate following tissue culture.</title>
        <authorList>
            <person name="Rajewski A."/>
            <person name="Carter-House D."/>
            <person name="Stajich J."/>
            <person name="Litt A."/>
        </authorList>
    </citation>
    <scope>NUCLEOTIDE SEQUENCE [LARGE SCALE GENOMIC DNA]</scope>
    <source>
        <strain evidence="7">AR-01</strain>
    </source>
</reference>
<keyword evidence="4" id="KW-0521">NADP</keyword>
<keyword evidence="3 4" id="KW-0443">Lipid metabolism</keyword>
<dbReference type="InterPro" id="IPR033640">
    <property type="entry name" value="FAR_C"/>
</dbReference>
<accession>A0ABS8UV34</accession>
<dbReference type="Proteomes" id="UP000823775">
    <property type="component" value="Unassembled WGS sequence"/>
</dbReference>
<comment type="catalytic activity">
    <reaction evidence="4">
        <text>a long-chain fatty acyl-CoA + 2 NADPH + 2 H(+) = a long-chain primary fatty alcohol + 2 NADP(+) + CoA</text>
        <dbReference type="Rhea" id="RHEA:52716"/>
        <dbReference type="ChEBI" id="CHEBI:15378"/>
        <dbReference type="ChEBI" id="CHEBI:57287"/>
        <dbReference type="ChEBI" id="CHEBI:57783"/>
        <dbReference type="ChEBI" id="CHEBI:58349"/>
        <dbReference type="ChEBI" id="CHEBI:77396"/>
        <dbReference type="ChEBI" id="CHEBI:83139"/>
        <dbReference type="EC" id="1.2.1.84"/>
    </reaction>
</comment>
<dbReference type="Gene3D" id="3.40.50.720">
    <property type="entry name" value="NAD(P)-binding Rossmann-like Domain"/>
    <property type="match status" value="1"/>
</dbReference>
<dbReference type="InterPro" id="IPR026055">
    <property type="entry name" value="FAR"/>
</dbReference>
<dbReference type="InterPro" id="IPR036291">
    <property type="entry name" value="NAD(P)-bd_dom_sf"/>
</dbReference>
<evidence type="ECO:0000256" key="4">
    <source>
        <dbReference type="RuleBase" id="RU363097"/>
    </source>
</evidence>